<evidence type="ECO:0000256" key="4">
    <source>
        <dbReference type="ARBA" id="ARBA00025742"/>
    </source>
</evidence>
<dbReference type="Gene3D" id="3.60.21.40">
    <property type="entry name" value="GpdQ, catalytic alpha/beta sandwich domain"/>
    <property type="match status" value="1"/>
</dbReference>
<evidence type="ECO:0000313" key="7">
    <source>
        <dbReference type="Proteomes" id="UP000199615"/>
    </source>
</evidence>
<dbReference type="PANTHER" id="PTHR42988:SF2">
    <property type="entry name" value="CYCLIC NUCLEOTIDE PHOSPHODIESTERASE CBUA0032-RELATED"/>
    <property type="match status" value="1"/>
</dbReference>
<evidence type="ECO:0000256" key="2">
    <source>
        <dbReference type="ARBA" id="ARBA00022801"/>
    </source>
</evidence>
<dbReference type="InterPro" id="IPR042281">
    <property type="entry name" value="GpdQ_beta-strand"/>
</dbReference>
<dbReference type="AlphaFoldDB" id="A0A1H8WMG1"/>
<dbReference type="InterPro" id="IPR004843">
    <property type="entry name" value="Calcineurin-like_PHP"/>
</dbReference>
<comment type="similarity">
    <text evidence="4">Belongs to the cyclic nucleotide phosphodiesterase class-III family.</text>
</comment>
<dbReference type="CDD" id="cd07402">
    <property type="entry name" value="MPP_GpdQ"/>
    <property type="match status" value="1"/>
</dbReference>
<dbReference type="RefSeq" id="WP_092685997.1">
    <property type="nucleotide sequence ID" value="NZ_FODT01000013.1"/>
</dbReference>
<organism evidence="6 7">
    <name type="scientific">Rhodopseudomonas pseudopalustris</name>
    <dbReference type="NCBI Taxonomy" id="1513892"/>
    <lineage>
        <taxon>Bacteria</taxon>
        <taxon>Pseudomonadati</taxon>
        <taxon>Pseudomonadota</taxon>
        <taxon>Alphaproteobacteria</taxon>
        <taxon>Hyphomicrobiales</taxon>
        <taxon>Nitrobacteraceae</taxon>
        <taxon>Rhodopseudomonas</taxon>
    </lineage>
</organism>
<sequence length="278" mass="30283">MSQKPILIAQISDLHIKAPGDLAYGKVDTAQALERCVATLNAFAPRPDLVVISGDLADTPTEQEYAHLARLLAPLQLPFVVVPGNHDSRELMRTCLPQPLFPAEGALNQLQPVGDIDIVLLDSSVHGQPHGELDAETLQWLDAVLSSSDQRPALLFLHHPPFRAGIWHMDRQNLRNAAEFATIVERYPWVRLVGAGHVHRATLALFAGVPATICPAPNHAVALDLGELLEPSFRVEPPAFHLHAWNAGDEFGELVTHIVPIGTFDGPHPFLGPDGRLL</sequence>
<dbReference type="Gene3D" id="3.30.750.180">
    <property type="entry name" value="GpdQ, beta-strand dimerisation domain"/>
    <property type="match status" value="1"/>
</dbReference>
<evidence type="ECO:0000256" key="1">
    <source>
        <dbReference type="ARBA" id="ARBA00022723"/>
    </source>
</evidence>
<dbReference type="SUPFAM" id="SSF56300">
    <property type="entry name" value="Metallo-dependent phosphatases"/>
    <property type="match status" value="1"/>
</dbReference>
<reference evidence="7" key="1">
    <citation type="submission" date="2016-10" db="EMBL/GenBank/DDBJ databases">
        <authorList>
            <person name="Varghese N."/>
            <person name="Submissions S."/>
        </authorList>
    </citation>
    <scope>NUCLEOTIDE SEQUENCE [LARGE SCALE GENOMIC DNA]</scope>
    <source>
        <strain evidence="7">DSM 123</strain>
    </source>
</reference>
<evidence type="ECO:0000313" key="6">
    <source>
        <dbReference type="EMBL" id="SEP28870.1"/>
    </source>
</evidence>
<keyword evidence="2" id="KW-0378">Hydrolase</keyword>
<dbReference type="InterPro" id="IPR026575">
    <property type="entry name" value="GpdQ/CpdA-like"/>
</dbReference>
<proteinExistence type="inferred from homology"/>
<dbReference type="EMBL" id="FODT01000013">
    <property type="protein sequence ID" value="SEP28870.1"/>
    <property type="molecule type" value="Genomic_DNA"/>
</dbReference>
<dbReference type="GO" id="GO:0046872">
    <property type="term" value="F:metal ion binding"/>
    <property type="evidence" value="ECO:0007669"/>
    <property type="project" value="UniProtKB-KW"/>
</dbReference>
<accession>A0A1H8WMG1</accession>
<dbReference type="InterPro" id="IPR050884">
    <property type="entry name" value="CNP_phosphodiesterase-III"/>
</dbReference>
<dbReference type="PANTHER" id="PTHR42988">
    <property type="entry name" value="PHOSPHOHYDROLASE"/>
    <property type="match status" value="1"/>
</dbReference>
<keyword evidence="1" id="KW-0479">Metal-binding</keyword>
<dbReference type="InterPro" id="IPR042283">
    <property type="entry name" value="GpdQ_catalytic"/>
</dbReference>
<gene>
    <name evidence="6" type="ORF">SAMN05444123_11313</name>
</gene>
<dbReference type="GO" id="GO:0004112">
    <property type="term" value="F:cyclic-nucleotide phosphodiesterase activity"/>
    <property type="evidence" value="ECO:0007669"/>
    <property type="project" value="InterPro"/>
</dbReference>
<evidence type="ECO:0000256" key="3">
    <source>
        <dbReference type="ARBA" id="ARBA00023004"/>
    </source>
</evidence>
<protein>
    <submittedName>
        <fullName evidence="6">Calcineurin-like phosphoesterase</fullName>
    </submittedName>
</protein>
<keyword evidence="3" id="KW-0408">Iron</keyword>
<dbReference type="Proteomes" id="UP000199615">
    <property type="component" value="Unassembled WGS sequence"/>
</dbReference>
<keyword evidence="7" id="KW-1185">Reference proteome</keyword>
<evidence type="ECO:0000259" key="5">
    <source>
        <dbReference type="Pfam" id="PF00149"/>
    </source>
</evidence>
<dbReference type="OrthoDB" id="651281at2"/>
<dbReference type="InterPro" id="IPR029052">
    <property type="entry name" value="Metallo-depent_PP-like"/>
</dbReference>
<feature type="domain" description="Calcineurin-like phosphoesterase" evidence="5">
    <location>
        <begin position="8"/>
        <end position="200"/>
    </location>
</feature>
<name>A0A1H8WMG1_9BRAD</name>
<dbReference type="Pfam" id="PF00149">
    <property type="entry name" value="Metallophos"/>
    <property type="match status" value="1"/>
</dbReference>